<accession>A0A2H3BNH9</accession>
<keyword evidence="2" id="KW-1185">Reference proteome</keyword>
<sequence length="290" mass="33120">MSVWEMRADRKGLKVTEAMIKLLDMFDSPPLDTDIYDSSDPLGILMLYKLCCMEIKTCSVYLHGAKLAGIALEEYYTPTGACWWEQRLTPSKITSVIHALIDAFTPLNSTTPDGKCFAILCTLLSVHTSDEAMGKIGSLFESWIDACLSSSPSSNSTDVPLADIPGHKPLFKFCRTPIEQIYRLRCFQRFFPAVVLQLGCQRLCYDLLDNMKELMTLMVRSIEGDYDMQVVKDTWKQWKGVIDLPLVIPQHHLEDTYALLEKSLQRNTYTWRIHLVISRETCIQLDPVYE</sequence>
<name>A0A2H3BNH9_9AGAR</name>
<dbReference type="EMBL" id="KZ293432">
    <property type="protein sequence ID" value="PBK68532.1"/>
    <property type="molecule type" value="Genomic_DNA"/>
</dbReference>
<dbReference type="Proteomes" id="UP000218334">
    <property type="component" value="Unassembled WGS sequence"/>
</dbReference>
<reference evidence="2" key="1">
    <citation type="journal article" date="2017" name="Nat. Ecol. Evol.">
        <title>Genome expansion and lineage-specific genetic innovations in the forest pathogenic fungi Armillaria.</title>
        <authorList>
            <person name="Sipos G."/>
            <person name="Prasanna A.N."/>
            <person name="Walter M.C."/>
            <person name="O'Connor E."/>
            <person name="Balint B."/>
            <person name="Krizsan K."/>
            <person name="Kiss B."/>
            <person name="Hess J."/>
            <person name="Varga T."/>
            <person name="Slot J."/>
            <person name="Riley R."/>
            <person name="Boka B."/>
            <person name="Rigling D."/>
            <person name="Barry K."/>
            <person name="Lee J."/>
            <person name="Mihaltcheva S."/>
            <person name="LaButti K."/>
            <person name="Lipzen A."/>
            <person name="Waldron R."/>
            <person name="Moloney N.M."/>
            <person name="Sperisen C."/>
            <person name="Kredics L."/>
            <person name="Vagvoelgyi C."/>
            <person name="Patrignani A."/>
            <person name="Fitzpatrick D."/>
            <person name="Nagy I."/>
            <person name="Doyle S."/>
            <person name="Anderson J.B."/>
            <person name="Grigoriev I.V."/>
            <person name="Gueldener U."/>
            <person name="Muensterkoetter M."/>
            <person name="Nagy L.G."/>
        </authorList>
    </citation>
    <scope>NUCLEOTIDE SEQUENCE [LARGE SCALE GENOMIC DNA]</scope>
    <source>
        <strain evidence="2">28-4</strain>
    </source>
</reference>
<organism evidence="1 2">
    <name type="scientific">Armillaria solidipes</name>
    <dbReference type="NCBI Taxonomy" id="1076256"/>
    <lineage>
        <taxon>Eukaryota</taxon>
        <taxon>Fungi</taxon>
        <taxon>Dikarya</taxon>
        <taxon>Basidiomycota</taxon>
        <taxon>Agaricomycotina</taxon>
        <taxon>Agaricomycetes</taxon>
        <taxon>Agaricomycetidae</taxon>
        <taxon>Agaricales</taxon>
        <taxon>Marasmiineae</taxon>
        <taxon>Physalacriaceae</taxon>
        <taxon>Armillaria</taxon>
    </lineage>
</organism>
<proteinExistence type="predicted"/>
<evidence type="ECO:0000313" key="2">
    <source>
        <dbReference type="Proteomes" id="UP000218334"/>
    </source>
</evidence>
<protein>
    <submittedName>
        <fullName evidence="1">Uncharacterized protein</fullName>
    </submittedName>
</protein>
<evidence type="ECO:0000313" key="1">
    <source>
        <dbReference type="EMBL" id="PBK68532.1"/>
    </source>
</evidence>
<dbReference type="AlphaFoldDB" id="A0A2H3BNH9"/>
<gene>
    <name evidence="1" type="ORF">ARMSODRAFT_975932</name>
</gene>